<reference evidence="2 3" key="1">
    <citation type="submission" date="2020-06" db="EMBL/GenBank/DDBJ databases">
        <authorList>
            <person name="Li R."/>
            <person name="Bekaert M."/>
        </authorList>
    </citation>
    <scope>NUCLEOTIDE SEQUENCE [LARGE SCALE GENOMIC DNA]</scope>
    <source>
        <strain evidence="3">wild</strain>
    </source>
</reference>
<dbReference type="PANTHER" id="PTHR46609">
    <property type="entry name" value="EXONUCLEASE, PHAGE-TYPE/RECB, C-TERMINAL DOMAIN-CONTAINING PROTEIN"/>
    <property type="match status" value="1"/>
</dbReference>
<dbReference type="CDD" id="cd22343">
    <property type="entry name" value="PDDEXK_lambda_exonuclease-like"/>
    <property type="match status" value="1"/>
</dbReference>
<dbReference type="EMBL" id="CACVKT020008996">
    <property type="protein sequence ID" value="CAC5419135.1"/>
    <property type="molecule type" value="Genomic_DNA"/>
</dbReference>
<name>A0A6J8EHR4_MYTCO</name>
<dbReference type="SUPFAM" id="SSF52980">
    <property type="entry name" value="Restriction endonuclease-like"/>
    <property type="match status" value="1"/>
</dbReference>
<feature type="domain" description="YqaJ viral recombinase" evidence="1">
    <location>
        <begin position="11"/>
        <end position="149"/>
    </location>
</feature>
<dbReference type="InterPro" id="IPR051703">
    <property type="entry name" value="NF-kappa-B_Signaling_Reg"/>
</dbReference>
<proteinExistence type="predicted"/>
<organism evidence="2 3">
    <name type="scientific">Mytilus coruscus</name>
    <name type="common">Sea mussel</name>
    <dbReference type="NCBI Taxonomy" id="42192"/>
    <lineage>
        <taxon>Eukaryota</taxon>
        <taxon>Metazoa</taxon>
        <taxon>Spiralia</taxon>
        <taxon>Lophotrochozoa</taxon>
        <taxon>Mollusca</taxon>
        <taxon>Bivalvia</taxon>
        <taxon>Autobranchia</taxon>
        <taxon>Pteriomorphia</taxon>
        <taxon>Mytilida</taxon>
        <taxon>Mytiloidea</taxon>
        <taxon>Mytilidae</taxon>
        <taxon>Mytilinae</taxon>
        <taxon>Mytilus</taxon>
    </lineage>
</organism>
<evidence type="ECO:0000259" key="1">
    <source>
        <dbReference type="Pfam" id="PF09588"/>
    </source>
</evidence>
<accession>A0A6J8EHR4</accession>
<evidence type="ECO:0000313" key="2">
    <source>
        <dbReference type="EMBL" id="CAC5419135.1"/>
    </source>
</evidence>
<dbReference type="InterPro" id="IPR019080">
    <property type="entry name" value="YqaJ_viral_recombinase"/>
</dbReference>
<dbReference type="OrthoDB" id="261614at2759"/>
<evidence type="ECO:0000313" key="3">
    <source>
        <dbReference type="Proteomes" id="UP000507470"/>
    </source>
</evidence>
<dbReference type="Gene3D" id="3.90.320.10">
    <property type="match status" value="1"/>
</dbReference>
<dbReference type="PANTHER" id="PTHR46609:SF6">
    <property type="entry name" value="EXONUCLEASE, PHAGE-TYPE_RECB, C-TERMINAL DOMAIN-CONTAINING PROTEIN-RELATED"/>
    <property type="match status" value="1"/>
</dbReference>
<keyword evidence="3" id="KW-1185">Reference proteome</keyword>
<gene>
    <name evidence="2" type="ORF">MCOR_51520</name>
</gene>
<protein>
    <recommendedName>
        <fullName evidence="1">YqaJ viral recombinase domain-containing protein</fullName>
    </recommendedName>
</protein>
<dbReference type="AlphaFoldDB" id="A0A6J8EHR4"/>
<dbReference type="Proteomes" id="UP000507470">
    <property type="component" value="Unassembled WGS sequence"/>
</dbReference>
<dbReference type="InterPro" id="IPR011604">
    <property type="entry name" value="PDDEXK-like_dom_sf"/>
</dbReference>
<dbReference type="InterPro" id="IPR011335">
    <property type="entry name" value="Restrct_endonuc-II-like"/>
</dbReference>
<dbReference type="Pfam" id="PF09588">
    <property type="entry name" value="YqaJ"/>
    <property type="match status" value="1"/>
</dbReference>
<sequence>MEINVQQMSLEWFELRKSVQLTASNFGEALGVGRGKPYDFLVYYLTEEEEEETSSSAQHGINMEVIISEMYQILTGNQTRETGFWIPAKGDDLEGLVGVSPDAVVLDNARKPVGLCEFKAPVFSLYGQNAPHGIPRHYMAQIQGQMGVSRLPWCDFLAVCVRTKSLILKRVHYCQDYWGNASKMLKEFCLAIKEARQNGGNVEKLNNEFINQLKQKGTNYSKFLSGESSIRVENLLKVNTNNKTFAGPSDVWFTFDCLMGNHIDFPPATRDFIDHRIKEIDREIRFKDQQSET</sequence>
<dbReference type="GO" id="GO:0006281">
    <property type="term" value="P:DNA repair"/>
    <property type="evidence" value="ECO:0007669"/>
    <property type="project" value="UniProtKB-ARBA"/>
</dbReference>